<dbReference type="InterPro" id="IPR014044">
    <property type="entry name" value="CAP_dom"/>
</dbReference>
<dbReference type="EMBL" id="SDWT01000002">
    <property type="protein sequence ID" value="RYB91666.1"/>
    <property type="molecule type" value="Genomic_DNA"/>
</dbReference>
<reference evidence="2 3" key="1">
    <citation type="submission" date="2019-01" db="EMBL/GenBank/DDBJ databases">
        <title>Novel species of Nocardioides.</title>
        <authorList>
            <person name="Liu Q."/>
            <person name="Xin Y.-H."/>
        </authorList>
    </citation>
    <scope>NUCLEOTIDE SEQUENCE [LARGE SCALE GENOMIC DNA]</scope>
    <source>
        <strain evidence="2 3">CGMCC 4.6882</strain>
    </source>
</reference>
<dbReference type="PANTHER" id="PTHR31157">
    <property type="entry name" value="SCP DOMAIN-CONTAINING PROTEIN"/>
    <property type="match status" value="1"/>
</dbReference>
<proteinExistence type="predicted"/>
<dbReference type="PANTHER" id="PTHR31157:SF1">
    <property type="entry name" value="SCP DOMAIN-CONTAINING PROTEIN"/>
    <property type="match status" value="1"/>
</dbReference>
<dbReference type="Proteomes" id="UP000294071">
    <property type="component" value="Unassembled WGS sequence"/>
</dbReference>
<keyword evidence="3" id="KW-1185">Reference proteome</keyword>
<protein>
    <submittedName>
        <fullName evidence="2">CAP domain-containing protein</fullName>
    </submittedName>
</protein>
<dbReference type="OrthoDB" id="68195at2"/>
<evidence type="ECO:0000259" key="1">
    <source>
        <dbReference type="Pfam" id="PF00188"/>
    </source>
</evidence>
<dbReference type="AlphaFoldDB" id="A0A4Q2RSV7"/>
<accession>A0A4Q2RSV7</accession>
<comment type="caution">
    <text evidence="2">The sequence shown here is derived from an EMBL/GenBank/DDBJ whole genome shotgun (WGS) entry which is preliminary data.</text>
</comment>
<dbReference type="Pfam" id="PF00188">
    <property type="entry name" value="CAP"/>
    <property type="match status" value="1"/>
</dbReference>
<dbReference type="SUPFAM" id="SSF55797">
    <property type="entry name" value="PR-1-like"/>
    <property type="match status" value="1"/>
</dbReference>
<dbReference type="InterPro" id="IPR035940">
    <property type="entry name" value="CAP_sf"/>
</dbReference>
<dbReference type="Gene3D" id="3.40.33.10">
    <property type="entry name" value="CAP"/>
    <property type="match status" value="1"/>
</dbReference>
<dbReference type="CDD" id="cd05379">
    <property type="entry name" value="CAP_bacterial"/>
    <property type="match status" value="1"/>
</dbReference>
<organism evidence="2 3">
    <name type="scientific">Nocardioides oleivorans</name>
    <dbReference type="NCBI Taxonomy" id="273676"/>
    <lineage>
        <taxon>Bacteria</taxon>
        <taxon>Bacillati</taxon>
        <taxon>Actinomycetota</taxon>
        <taxon>Actinomycetes</taxon>
        <taxon>Propionibacteriales</taxon>
        <taxon>Nocardioidaceae</taxon>
        <taxon>Nocardioides</taxon>
    </lineage>
</organism>
<evidence type="ECO:0000313" key="3">
    <source>
        <dbReference type="Proteomes" id="UP000294071"/>
    </source>
</evidence>
<evidence type="ECO:0000313" key="2">
    <source>
        <dbReference type="EMBL" id="RYB91666.1"/>
    </source>
</evidence>
<name>A0A4Q2RSV7_9ACTN</name>
<gene>
    <name evidence="2" type="ORF">EUA93_16035</name>
</gene>
<dbReference type="RefSeq" id="WP_129401333.1">
    <property type="nucleotide sequence ID" value="NZ_SDWT01000002.1"/>
</dbReference>
<feature type="domain" description="SCP" evidence="1">
    <location>
        <begin position="78"/>
        <end position="184"/>
    </location>
</feature>
<sequence length="189" mass="20373">MGSAVAGSERDARFLRQTLRGRPTLLPPSWSPPQLGRRPPVPTRTLLALILPALLLALGPAPVAHAQSPSTYERQVVKATNKVRVSHALNPLKGSACLSDYAERQARQMSRQGSLSHQDLSAVSHACGLRRVAENVAAGFSNGRTVVRSAWMHSSSHRGNILTSAHRVTSVGAVRDAAGRWWTVQLLGR</sequence>